<evidence type="ECO:0000256" key="4">
    <source>
        <dbReference type="ARBA" id="ARBA00022692"/>
    </source>
</evidence>
<dbReference type="AlphaFoldDB" id="A0A645FLC6"/>
<keyword evidence="5 7" id="KW-1133">Transmembrane helix</keyword>
<name>A0A645FLC6_9ZZZZ</name>
<feature type="domain" description="ABC transmembrane type-1" evidence="8">
    <location>
        <begin position="1"/>
        <end position="98"/>
    </location>
</feature>
<comment type="subcellular location">
    <subcellularLocation>
        <location evidence="1">Cell membrane</location>
        <topology evidence="1">Multi-pass membrane protein</topology>
    </subcellularLocation>
</comment>
<keyword evidence="2" id="KW-0813">Transport</keyword>
<dbReference type="CDD" id="cd06261">
    <property type="entry name" value="TM_PBP2"/>
    <property type="match status" value="1"/>
</dbReference>
<keyword evidence="6 7" id="KW-0472">Membrane</keyword>
<evidence type="ECO:0000256" key="5">
    <source>
        <dbReference type="ARBA" id="ARBA00022989"/>
    </source>
</evidence>
<keyword evidence="3" id="KW-1003">Cell membrane</keyword>
<reference evidence="9" key="1">
    <citation type="submission" date="2019-08" db="EMBL/GenBank/DDBJ databases">
        <authorList>
            <person name="Kucharzyk K."/>
            <person name="Murdoch R.W."/>
            <person name="Higgins S."/>
            <person name="Loffler F."/>
        </authorList>
    </citation>
    <scope>NUCLEOTIDE SEQUENCE</scope>
</reference>
<proteinExistence type="predicted"/>
<evidence type="ECO:0000256" key="1">
    <source>
        <dbReference type="ARBA" id="ARBA00004651"/>
    </source>
</evidence>
<dbReference type="GO" id="GO:0055085">
    <property type="term" value="P:transmembrane transport"/>
    <property type="evidence" value="ECO:0007669"/>
    <property type="project" value="InterPro"/>
</dbReference>
<evidence type="ECO:0000256" key="7">
    <source>
        <dbReference type="SAM" id="Phobius"/>
    </source>
</evidence>
<evidence type="ECO:0000256" key="3">
    <source>
        <dbReference type="ARBA" id="ARBA00022475"/>
    </source>
</evidence>
<feature type="transmembrane region" description="Helical" evidence="7">
    <location>
        <begin position="30"/>
        <end position="56"/>
    </location>
</feature>
<dbReference type="GO" id="GO:0005886">
    <property type="term" value="C:plasma membrane"/>
    <property type="evidence" value="ECO:0007669"/>
    <property type="project" value="UniProtKB-SubCell"/>
</dbReference>
<protein>
    <submittedName>
        <fullName evidence="9">Dipeptide transport system permease protein DppC</fullName>
    </submittedName>
</protein>
<dbReference type="EMBL" id="VSSQ01061908">
    <property type="protein sequence ID" value="MPN15201.1"/>
    <property type="molecule type" value="Genomic_DNA"/>
</dbReference>
<dbReference type="SUPFAM" id="SSF161098">
    <property type="entry name" value="MetI-like"/>
    <property type="match status" value="1"/>
</dbReference>
<dbReference type="Pfam" id="PF00528">
    <property type="entry name" value="BPD_transp_1"/>
    <property type="match status" value="1"/>
</dbReference>
<dbReference type="InterPro" id="IPR050366">
    <property type="entry name" value="BP-dependent_transpt_permease"/>
</dbReference>
<evidence type="ECO:0000256" key="6">
    <source>
        <dbReference type="ARBA" id="ARBA00023136"/>
    </source>
</evidence>
<evidence type="ECO:0000313" key="9">
    <source>
        <dbReference type="EMBL" id="MPN15201.1"/>
    </source>
</evidence>
<dbReference type="InterPro" id="IPR000515">
    <property type="entry name" value="MetI-like"/>
</dbReference>
<dbReference type="Gene3D" id="1.10.3720.10">
    <property type="entry name" value="MetI-like"/>
    <property type="match status" value="1"/>
</dbReference>
<keyword evidence="4 7" id="KW-0812">Transmembrane</keyword>
<accession>A0A645FLC6</accession>
<dbReference type="PANTHER" id="PTHR43386">
    <property type="entry name" value="OLIGOPEPTIDE TRANSPORT SYSTEM PERMEASE PROTEIN APPC"/>
    <property type="match status" value="1"/>
</dbReference>
<dbReference type="InterPro" id="IPR035906">
    <property type="entry name" value="MetI-like_sf"/>
</dbReference>
<evidence type="ECO:0000259" key="8">
    <source>
        <dbReference type="PROSITE" id="PS50928"/>
    </source>
</evidence>
<feature type="transmembrane region" description="Helical" evidence="7">
    <location>
        <begin position="76"/>
        <end position="98"/>
    </location>
</feature>
<comment type="caution">
    <text evidence="9">The sequence shown here is derived from an EMBL/GenBank/DDBJ whole genome shotgun (WGS) entry which is preliminary data.</text>
</comment>
<organism evidence="9">
    <name type="scientific">bioreactor metagenome</name>
    <dbReference type="NCBI Taxonomy" id="1076179"/>
    <lineage>
        <taxon>unclassified sequences</taxon>
        <taxon>metagenomes</taxon>
        <taxon>ecological metagenomes</taxon>
    </lineage>
</organism>
<dbReference type="PROSITE" id="PS50928">
    <property type="entry name" value="ABC_TM1"/>
    <property type="match status" value="1"/>
</dbReference>
<sequence length="110" mass="11863">MDYVKAARSRGAGPVRLMALHILPNMVSPLLVTMSLGFASAILSEAGLSYLGLGIQPPSPSWGMMLYEAQAYLLTYPWYAVIPGCMITLMVLGFNLLGDGLRDLTDAKAR</sequence>
<dbReference type="PANTHER" id="PTHR43386:SF25">
    <property type="entry name" value="PEPTIDE ABC TRANSPORTER PERMEASE PROTEIN"/>
    <property type="match status" value="1"/>
</dbReference>
<evidence type="ECO:0000256" key="2">
    <source>
        <dbReference type="ARBA" id="ARBA00022448"/>
    </source>
</evidence>
<gene>
    <name evidence="9" type="primary">dppC_14</name>
    <name evidence="9" type="ORF">SDC9_162530</name>
</gene>